<gene>
    <name evidence="2" type="ORF">CRG98_010602</name>
</gene>
<accession>A0A2I0KKH3</accession>
<proteinExistence type="predicted"/>
<keyword evidence="3" id="KW-1185">Reference proteome</keyword>
<evidence type="ECO:0000313" key="2">
    <source>
        <dbReference type="EMBL" id="PKI69024.1"/>
    </source>
</evidence>
<dbReference type="Proteomes" id="UP000233551">
    <property type="component" value="Unassembled WGS sequence"/>
</dbReference>
<sequence length="241" mass="26554">MASPTLLHPRKVLAILNAVNCPDLPPEAPSPTLYFIPTMAFIILLNSTLIPLHSPTPALPTTPTAPFTFNTPLAPQDAPPPSRETTMDPTDLSINLVEMFNAYMSMALTAEVLDLSINEEEAPDFASLTLLIKPFGFKIPPPKLIIPRLIQIWTAKKGSLSTPSTTADFYLPPVKKRKIDFPMEEFVKRVAPYTAILNRMAVSLGEQPDQPYYVEEMEDGDTSNDIQMAEEAGPNMPSTYP</sequence>
<name>A0A2I0KKH3_PUNGR</name>
<organism evidence="2 3">
    <name type="scientific">Punica granatum</name>
    <name type="common">Pomegranate</name>
    <dbReference type="NCBI Taxonomy" id="22663"/>
    <lineage>
        <taxon>Eukaryota</taxon>
        <taxon>Viridiplantae</taxon>
        <taxon>Streptophyta</taxon>
        <taxon>Embryophyta</taxon>
        <taxon>Tracheophyta</taxon>
        <taxon>Spermatophyta</taxon>
        <taxon>Magnoliopsida</taxon>
        <taxon>eudicotyledons</taxon>
        <taxon>Gunneridae</taxon>
        <taxon>Pentapetalae</taxon>
        <taxon>rosids</taxon>
        <taxon>malvids</taxon>
        <taxon>Myrtales</taxon>
        <taxon>Lythraceae</taxon>
        <taxon>Punica</taxon>
    </lineage>
</organism>
<dbReference type="EMBL" id="PGOL01000524">
    <property type="protein sequence ID" value="PKI69024.1"/>
    <property type="molecule type" value="Genomic_DNA"/>
</dbReference>
<feature type="region of interest" description="Disordered" evidence="1">
    <location>
        <begin position="215"/>
        <end position="241"/>
    </location>
</feature>
<evidence type="ECO:0000256" key="1">
    <source>
        <dbReference type="SAM" id="MobiDB-lite"/>
    </source>
</evidence>
<reference evidence="2 3" key="1">
    <citation type="submission" date="2017-11" db="EMBL/GenBank/DDBJ databases">
        <title>De-novo sequencing of pomegranate (Punica granatum L.) genome.</title>
        <authorList>
            <person name="Akparov Z."/>
            <person name="Amiraslanov A."/>
            <person name="Hajiyeva S."/>
            <person name="Abbasov M."/>
            <person name="Kaur K."/>
            <person name="Hamwieh A."/>
            <person name="Solovyev V."/>
            <person name="Salamov A."/>
            <person name="Braich B."/>
            <person name="Kosarev P."/>
            <person name="Mahmoud A."/>
            <person name="Hajiyev E."/>
            <person name="Babayeva S."/>
            <person name="Izzatullayeva V."/>
            <person name="Mammadov A."/>
            <person name="Mammadov A."/>
            <person name="Sharifova S."/>
            <person name="Ojaghi J."/>
            <person name="Eynullazada K."/>
            <person name="Bayramov B."/>
            <person name="Abdulazimova A."/>
            <person name="Shahmuradov I."/>
        </authorList>
    </citation>
    <scope>NUCLEOTIDE SEQUENCE [LARGE SCALE GENOMIC DNA]</scope>
    <source>
        <strain evidence="3">cv. AG2017</strain>
        <tissue evidence="2">Leaf</tissue>
    </source>
</reference>
<comment type="caution">
    <text evidence="2">The sequence shown here is derived from an EMBL/GenBank/DDBJ whole genome shotgun (WGS) entry which is preliminary data.</text>
</comment>
<dbReference type="AlphaFoldDB" id="A0A2I0KKH3"/>
<evidence type="ECO:0000313" key="3">
    <source>
        <dbReference type="Proteomes" id="UP000233551"/>
    </source>
</evidence>
<protein>
    <submittedName>
        <fullName evidence="2">Uncharacterized protein</fullName>
    </submittedName>
</protein>